<dbReference type="Gene3D" id="2.130.10.30">
    <property type="entry name" value="Regulator of chromosome condensation 1/beta-lactamase-inhibitor protein II"/>
    <property type="match status" value="1"/>
</dbReference>
<gene>
    <name evidence="1" type="ORF">PGLA1383_LOCUS8561</name>
</gene>
<organism evidence="1 2">
    <name type="scientific">Polarella glacialis</name>
    <name type="common">Dinoflagellate</name>
    <dbReference type="NCBI Taxonomy" id="89957"/>
    <lineage>
        <taxon>Eukaryota</taxon>
        <taxon>Sar</taxon>
        <taxon>Alveolata</taxon>
        <taxon>Dinophyceae</taxon>
        <taxon>Suessiales</taxon>
        <taxon>Suessiaceae</taxon>
        <taxon>Polarella</taxon>
    </lineage>
</organism>
<sequence>MRALRRCRRAHLFPGSGRQISFGSWHSAASVPAAPPALALAGAAGLAALLAQQRLRPAAAEELDDEDDDDDIYTAQRAWTGCHPVEPVGGNRVFVWGQRASYPSSEATGDRPPDGSLRMPTEVLWFREHAEQHKLSWRQLSFGPSFGAARADSGEVFVWGSCLKRDNKGNGRQYVSPRPLLFKDGTEDTRFRDVQCSESS</sequence>
<keyword evidence="2" id="KW-1185">Reference proteome</keyword>
<feature type="non-terminal residue" evidence="1">
    <location>
        <position position="200"/>
    </location>
</feature>
<dbReference type="AlphaFoldDB" id="A0A813DPH7"/>
<proteinExistence type="predicted"/>
<evidence type="ECO:0000313" key="1">
    <source>
        <dbReference type="EMBL" id="CAE8589831.1"/>
    </source>
</evidence>
<accession>A0A813DPH7</accession>
<dbReference type="EMBL" id="CAJNNV010003903">
    <property type="protein sequence ID" value="CAE8589831.1"/>
    <property type="molecule type" value="Genomic_DNA"/>
</dbReference>
<name>A0A813DPH7_POLGL</name>
<protein>
    <submittedName>
        <fullName evidence="1">Uncharacterized protein</fullName>
    </submittedName>
</protein>
<comment type="caution">
    <text evidence="1">The sequence shown here is derived from an EMBL/GenBank/DDBJ whole genome shotgun (WGS) entry which is preliminary data.</text>
</comment>
<reference evidence="1" key="1">
    <citation type="submission" date="2021-02" db="EMBL/GenBank/DDBJ databases">
        <authorList>
            <person name="Dougan E. K."/>
            <person name="Rhodes N."/>
            <person name="Thang M."/>
            <person name="Chan C."/>
        </authorList>
    </citation>
    <scope>NUCLEOTIDE SEQUENCE</scope>
</reference>
<evidence type="ECO:0000313" key="2">
    <source>
        <dbReference type="Proteomes" id="UP000654075"/>
    </source>
</evidence>
<dbReference type="Proteomes" id="UP000654075">
    <property type="component" value="Unassembled WGS sequence"/>
</dbReference>
<dbReference type="InterPro" id="IPR009091">
    <property type="entry name" value="RCC1/BLIP-II"/>
</dbReference>
<dbReference type="SUPFAM" id="SSF50985">
    <property type="entry name" value="RCC1/BLIP-II"/>
    <property type="match status" value="1"/>
</dbReference>